<organism evidence="1 2">
    <name type="scientific">Trichomalopsis sarcophagae</name>
    <dbReference type="NCBI Taxonomy" id="543379"/>
    <lineage>
        <taxon>Eukaryota</taxon>
        <taxon>Metazoa</taxon>
        <taxon>Ecdysozoa</taxon>
        <taxon>Arthropoda</taxon>
        <taxon>Hexapoda</taxon>
        <taxon>Insecta</taxon>
        <taxon>Pterygota</taxon>
        <taxon>Neoptera</taxon>
        <taxon>Endopterygota</taxon>
        <taxon>Hymenoptera</taxon>
        <taxon>Apocrita</taxon>
        <taxon>Proctotrupomorpha</taxon>
        <taxon>Chalcidoidea</taxon>
        <taxon>Pteromalidae</taxon>
        <taxon>Pteromalinae</taxon>
        <taxon>Trichomalopsis</taxon>
    </lineage>
</organism>
<proteinExistence type="predicted"/>
<evidence type="ECO:0000313" key="1">
    <source>
        <dbReference type="EMBL" id="OXU18281.1"/>
    </source>
</evidence>
<accession>A0A232EIZ7</accession>
<dbReference type="Proteomes" id="UP000215335">
    <property type="component" value="Unassembled WGS sequence"/>
</dbReference>
<protein>
    <submittedName>
        <fullName evidence="1">Uncharacterized protein</fullName>
    </submittedName>
</protein>
<sequence>MIHRARQNIRQNRILDNRLKFHKVKEIPSELEGYIISDTGNVEKLGNPLDIIIETENRSYDGILKDVTFTKLLTNNNNKKITDTTSSCKLSENSLRFYIVVQAKETIVHSIRFNLSCGSSDQVHQEV</sequence>
<name>A0A232EIZ7_9HYME</name>
<comment type="caution">
    <text evidence="1">The sequence shown here is derived from an EMBL/GenBank/DDBJ whole genome shotgun (WGS) entry which is preliminary data.</text>
</comment>
<dbReference type="EMBL" id="NNAY01004155">
    <property type="protein sequence ID" value="OXU18281.1"/>
    <property type="molecule type" value="Genomic_DNA"/>
</dbReference>
<gene>
    <name evidence="1" type="ORF">TSAR_007514</name>
</gene>
<evidence type="ECO:0000313" key="2">
    <source>
        <dbReference type="Proteomes" id="UP000215335"/>
    </source>
</evidence>
<dbReference type="AlphaFoldDB" id="A0A232EIZ7"/>
<reference evidence="1 2" key="1">
    <citation type="journal article" date="2017" name="Curr. Biol.">
        <title>The Evolution of Venom by Co-option of Single-Copy Genes.</title>
        <authorList>
            <person name="Martinson E.O."/>
            <person name="Mrinalini"/>
            <person name="Kelkar Y.D."/>
            <person name="Chang C.H."/>
            <person name="Werren J.H."/>
        </authorList>
    </citation>
    <scope>NUCLEOTIDE SEQUENCE [LARGE SCALE GENOMIC DNA]</scope>
    <source>
        <strain evidence="1 2">Alberta</strain>
        <tissue evidence="1">Whole body</tissue>
    </source>
</reference>
<keyword evidence="2" id="KW-1185">Reference proteome</keyword>